<dbReference type="Pfam" id="PF07690">
    <property type="entry name" value="MFS_1"/>
    <property type="match status" value="1"/>
</dbReference>
<feature type="transmembrane region" description="Helical" evidence="6">
    <location>
        <begin position="372"/>
        <end position="393"/>
    </location>
</feature>
<keyword evidence="5 6" id="KW-0472">Membrane</keyword>
<feature type="transmembrane region" description="Helical" evidence="6">
    <location>
        <begin position="143"/>
        <end position="165"/>
    </location>
</feature>
<name>A0ABP4UJP7_9ACTN</name>
<keyword evidence="2" id="KW-1003">Cell membrane</keyword>
<evidence type="ECO:0000256" key="1">
    <source>
        <dbReference type="ARBA" id="ARBA00004651"/>
    </source>
</evidence>
<feature type="transmembrane region" description="Helical" evidence="6">
    <location>
        <begin position="108"/>
        <end position="131"/>
    </location>
</feature>
<evidence type="ECO:0000256" key="6">
    <source>
        <dbReference type="SAM" id="Phobius"/>
    </source>
</evidence>
<dbReference type="InterPro" id="IPR036259">
    <property type="entry name" value="MFS_trans_sf"/>
</dbReference>
<feature type="transmembrane region" description="Helical" evidence="6">
    <location>
        <begin position="251"/>
        <end position="274"/>
    </location>
</feature>
<comment type="caution">
    <text evidence="8">The sequence shown here is derived from an EMBL/GenBank/DDBJ whole genome shotgun (WGS) entry which is preliminary data.</text>
</comment>
<keyword evidence="9" id="KW-1185">Reference proteome</keyword>
<dbReference type="Proteomes" id="UP001500383">
    <property type="component" value="Unassembled WGS sequence"/>
</dbReference>
<evidence type="ECO:0000256" key="5">
    <source>
        <dbReference type="ARBA" id="ARBA00023136"/>
    </source>
</evidence>
<feature type="transmembrane region" description="Helical" evidence="6">
    <location>
        <begin position="281"/>
        <end position="300"/>
    </location>
</feature>
<feature type="transmembrane region" description="Helical" evidence="6">
    <location>
        <begin position="84"/>
        <end position="102"/>
    </location>
</feature>
<proteinExistence type="predicted"/>
<evidence type="ECO:0000256" key="4">
    <source>
        <dbReference type="ARBA" id="ARBA00022989"/>
    </source>
</evidence>
<dbReference type="InterPro" id="IPR020846">
    <property type="entry name" value="MFS_dom"/>
</dbReference>
<keyword evidence="4 6" id="KW-1133">Transmembrane helix</keyword>
<feature type="transmembrane region" description="Helical" evidence="6">
    <location>
        <begin position="306"/>
        <end position="324"/>
    </location>
</feature>
<dbReference type="PANTHER" id="PTHR43124">
    <property type="entry name" value="PURINE EFFLUX PUMP PBUE"/>
    <property type="match status" value="1"/>
</dbReference>
<feature type="transmembrane region" description="Helical" evidence="6">
    <location>
        <begin position="171"/>
        <end position="193"/>
    </location>
</feature>
<feature type="transmembrane region" description="Helical" evidence="6">
    <location>
        <begin position="58"/>
        <end position="77"/>
    </location>
</feature>
<protein>
    <submittedName>
        <fullName evidence="8">MFS transporter</fullName>
    </submittedName>
</protein>
<evidence type="ECO:0000313" key="9">
    <source>
        <dbReference type="Proteomes" id="UP001500383"/>
    </source>
</evidence>
<dbReference type="Gene3D" id="1.20.1250.20">
    <property type="entry name" value="MFS general substrate transporter like domains"/>
    <property type="match status" value="1"/>
</dbReference>
<evidence type="ECO:0000313" key="8">
    <source>
        <dbReference type="EMBL" id="GAA1705111.1"/>
    </source>
</evidence>
<evidence type="ECO:0000259" key="7">
    <source>
        <dbReference type="PROSITE" id="PS50850"/>
    </source>
</evidence>
<evidence type="ECO:0000256" key="3">
    <source>
        <dbReference type="ARBA" id="ARBA00022692"/>
    </source>
</evidence>
<feature type="domain" description="Major facilitator superfamily (MFS) profile" evidence="7">
    <location>
        <begin position="15"/>
        <end position="399"/>
    </location>
</feature>
<feature type="transmembrane region" description="Helical" evidence="6">
    <location>
        <begin position="345"/>
        <end position="366"/>
    </location>
</feature>
<gene>
    <name evidence="8" type="ORF">GCM10009831_13440</name>
</gene>
<dbReference type="SUPFAM" id="SSF103473">
    <property type="entry name" value="MFS general substrate transporter"/>
    <property type="match status" value="1"/>
</dbReference>
<dbReference type="PANTHER" id="PTHR43124:SF3">
    <property type="entry name" value="CHLORAMPHENICOL EFFLUX PUMP RV0191"/>
    <property type="match status" value="1"/>
</dbReference>
<dbReference type="InterPro" id="IPR011701">
    <property type="entry name" value="MFS"/>
</dbReference>
<keyword evidence="3 6" id="KW-0812">Transmembrane</keyword>
<feature type="transmembrane region" description="Helical" evidence="6">
    <location>
        <begin position="214"/>
        <end position="239"/>
    </location>
</feature>
<dbReference type="InterPro" id="IPR050189">
    <property type="entry name" value="MFS_Efflux_Transporters"/>
</dbReference>
<dbReference type="CDD" id="cd17324">
    <property type="entry name" value="MFS_NepI_like"/>
    <property type="match status" value="1"/>
</dbReference>
<dbReference type="PROSITE" id="PS50850">
    <property type="entry name" value="MFS"/>
    <property type="match status" value="1"/>
</dbReference>
<dbReference type="RefSeq" id="WP_338404133.1">
    <property type="nucleotide sequence ID" value="NZ_BAAAQG010000007.1"/>
</dbReference>
<accession>A0ABP4UJP7</accession>
<comment type="subcellular location">
    <subcellularLocation>
        <location evidence="1">Cell membrane</location>
        <topology evidence="1">Multi-pass membrane protein</topology>
    </subcellularLocation>
</comment>
<sequence length="404" mass="40402">MTTSPATGPAPTPRRVAVAILALALGGFGIGVTEFAAMGLLRSIADDFGLTEPQAGHVITAYALGVVVGAPLLTVWTSRWRRRTLLLVLMALFTVGNTAAAFAPSAEILVAARFLAGIPHGAYFGVASLVAASLAGPGKQARAVSLVLLGLSVATVIGVPAATWLGEAAGWQAAFLAVGVIGALTVAAIFVVVPEPSGAVVVRAREELAALARPQILATLAVGGVGFGGMFAVYTYIQWTMVDVAGIDRGWMPAVLAVYGLGMVTGNLLGGVVADRDLDRGLVAIASAMTVVLALFTVAAHHPVTALVGLFLVGATGSALVPGLQARLMQYAGRGQTLAAALNHSALNAANALGAWLGGVVIALGFGYTSPALAGAALAAAGLAILVGAVLAAPRPDRDVVTTG</sequence>
<dbReference type="EMBL" id="BAAAQG010000007">
    <property type="protein sequence ID" value="GAA1705111.1"/>
    <property type="molecule type" value="Genomic_DNA"/>
</dbReference>
<organism evidence="8 9">
    <name type="scientific">Dietzia cercidiphylli</name>
    <dbReference type="NCBI Taxonomy" id="498199"/>
    <lineage>
        <taxon>Bacteria</taxon>
        <taxon>Bacillati</taxon>
        <taxon>Actinomycetota</taxon>
        <taxon>Actinomycetes</taxon>
        <taxon>Mycobacteriales</taxon>
        <taxon>Dietziaceae</taxon>
        <taxon>Dietzia</taxon>
    </lineage>
</organism>
<evidence type="ECO:0000256" key="2">
    <source>
        <dbReference type="ARBA" id="ARBA00022475"/>
    </source>
</evidence>
<reference evidence="9" key="1">
    <citation type="journal article" date="2019" name="Int. J. Syst. Evol. Microbiol.">
        <title>The Global Catalogue of Microorganisms (GCM) 10K type strain sequencing project: providing services to taxonomists for standard genome sequencing and annotation.</title>
        <authorList>
            <consortium name="The Broad Institute Genomics Platform"/>
            <consortium name="The Broad Institute Genome Sequencing Center for Infectious Disease"/>
            <person name="Wu L."/>
            <person name="Ma J."/>
        </authorList>
    </citation>
    <scope>NUCLEOTIDE SEQUENCE [LARGE SCALE GENOMIC DNA]</scope>
    <source>
        <strain evidence="9">JCM 16002</strain>
    </source>
</reference>
<feature type="transmembrane region" description="Helical" evidence="6">
    <location>
        <begin position="16"/>
        <end position="38"/>
    </location>
</feature>